<evidence type="ECO:0000313" key="2">
    <source>
        <dbReference type="Proteomes" id="UP000586346"/>
    </source>
</evidence>
<gene>
    <name evidence="1" type="ORF">H6P72_01495</name>
</gene>
<keyword evidence="2" id="KW-1185">Reference proteome</keyword>
<comment type="caution">
    <text evidence="1">The sequence shown here is derived from an EMBL/GenBank/DDBJ whole genome shotgun (WGS) entry which is preliminary data.</text>
</comment>
<accession>A0ABR6TP50</accession>
<proteinExistence type="predicted"/>
<dbReference type="EMBL" id="JACLAH010000001">
    <property type="protein sequence ID" value="MBC2645315.1"/>
    <property type="molecule type" value="Genomic_DNA"/>
</dbReference>
<protein>
    <submittedName>
        <fullName evidence="1">Uncharacterized protein</fullName>
    </submittedName>
</protein>
<dbReference type="RefSeq" id="WP_185654248.1">
    <property type="nucleotide sequence ID" value="NZ_CBDITX010000013.1"/>
</dbReference>
<name>A0ABR6TP50_CITBR</name>
<evidence type="ECO:0000313" key="1">
    <source>
        <dbReference type="EMBL" id="MBC2645315.1"/>
    </source>
</evidence>
<sequence length="50" mass="5590">MTMNIEWLAAAVNDGVNETAKKDVVIAQIHDRKTKYAADRATIIAQYPED</sequence>
<dbReference type="Proteomes" id="UP000586346">
    <property type="component" value="Unassembled WGS sequence"/>
</dbReference>
<reference evidence="1 2" key="1">
    <citation type="submission" date="2020-08" db="EMBL/GenBank/DDBJ databases">
        <title>Emergence and comparative genomics analysis of Citrobacter in Fennec fox imported from North Africa to China.</title>
        <authorList>
            <person name="Zheng B."/>
        </authorList>
    </citation>
    <scope>NUCLEOTIDE SEQUENCE [LARGE SCALE GENOMIC DNA]</scope>
    <source>
        <strain evidence="1 2">FF371</strain>
    </source>
</reference>
<organism evidence="1 2">
    <name type="scientific">Citrobacter braakii</name>
    <dbReference type="NCBI Taxonomy" id="57706"/>
    <lineage>
        <taxon>Bacteria</taxon>
        <taxon>Pseudomonadati</taxon>
        <taxon>Pseudomonadota</taxon>
        <taxon>Gammaproteobacteria</taxon>
        <taxon>Enterobacterales</taxon>
        <taxon>Enterobacteriaceae</taxon>
        <taxon>Citrobacter</taxon>
        <taxon>Citrobacter freundii complex</taxon>
    </lineage>
</organism>